<evidence type="ECO:0000256" key="8">
    <source>
        <dbReference type="ARBA" id="ARBA00041343"/>
    </source>
</evidence>
<dbReference type="InterPro" id="IPR025887">
    <property type="entry name" value="Glyco_hydro_31_N_dom"/>
</dbReference>
<keyword evidence="5 9" id="KW-0378">Hydrolase</keyword>
<dbReference type="Gene3D" id="2.60.40.1180">
    <property type="entry name" value="Golgi alpha-mannosidase II"/>
    <property type="match status" value="2"/>
</dbReference>
<evidence type="ECO:0000256" key="7">
    <source>
        <dbReference type="ARBA" id="ARBA00023295"/>
    </source>
</evidence>
<dbReference type="Pfam" id="PF21365">
    <property type="entry name" value="Glyco_hydro_31_3rd"/>
    <property type="match status" value="1"/>
</dbReference>
<dbReference type="CDD" id="cd14752">
    <property type="entry name" value="GH31_N"/>
    <property type="match status" value="1"/>
</dbReference>
<dbReference type="Gene3D" id="2.60.40.1760">
    <property type="entry name" value="glycosyl hydrolase (family 31)"/>
    <property type="match status" value="1"/>
</dbReference>
<dbReference type="Proteomes" id="UP000028582">
    <property type="component" value="Unassembled WGS sequence"/>
</dbReference>
<dbReference type="EMBL" id="ANJA01002161">
    <property type="protein sequence ID" value="ETO71630.1"/>
    <property type="molecule type" value="Genomic_DNA"/>
</dbReference>
<dbReference type="InterPro" id="IPR030459">
    <property type="entry name" value="Glyco_hydro_31_CS"/>
</dbReference>
<evidence type="ECO:0000256" key="9">
    <source>
        <dbReference type="RuleBase" id="RU361185"/>
    </source>
</evidence>
<organism evidence="14 15">
    <name type="scientific">Phytophthora nicotianae P1976</name>
    <dbReference type="NCBI Taxonomy" id="1317066"/>
    <lineage>
        <taxon>Eukaryota</taxon>
        <taxon>Sar</taxon>
        <taxon>Stramenopiles</taxon>
        <taxon>Oomycota</taxon>
        <taxon>Peronosporomycetes</taxon>
        <taxon>Peronosporales</taxon>
        <taxon>Peronosporaceae</taxon>
        <taxon>Phytophthora</taxon>
    </lineage>
</organism>
<evidence type="ECO:0000259" key="13">
    <source>
        <dbReference type="Pfam" id="PF21365"/>
    </source>
</evidence>
<accession>A0A080ZYB9</accession>
<protein>
    <recommendedName>
        <fullName evidence="3">alpha-glucosidase</fullName>
        <ecNumber evidence="3">3.2.1.20</ecNumber>
    </recommendedName>
    <alternativeName>
        <fullName evidence="8">Maltase</fullName>
    </alternativeName>
</protein>
<feature type="signal peptide" evidence="10">
    <location>
        <begin position="1"/>
        <end position="19"/>
    </location>
</feature>
<dbReference type="PANTHER" id="PTHR22762">
    <property type="entry name" value="ALPHA-GLUCOSIDASE"/>
    <property type="match status" value="1"/>
</dbReference>
<dbReference type="CDD" id="cd06602">
    <property type="entry name" value="GH31_MGAM_SI_GAA"/>
    <property type="match status" value="1"/>
</dbReference>
<name>A0A080ZYB9_PHYNI</name>
<feature type="domain" description="Glycoside hydrolase family 31 TIM barrel" evidence="11">
    <location>
        <begin position="268"/>
        <end position="641"/>
    </location>
</feature>
<reference evidence="14 15" key="1">
    <citation type="submission" date="2013-11" db="EMBL/GenBank/DDBJ databases">
        <title>The Genome Sequence of Phytophthora parasitica P1976.</title>
        <authorList>
            <consortium name="The Broad Institute Genomics Platform"/>
            <person name="Russ C."/>
            <person name="Tyler B."/>
            <person name="Panabieres F."/>
            <person name="Shan W."/>
            <person name="Tripathy S."/>
            <person name="Grunwald N."/>
            <person name="Machado M."/>
            <person name="Johnson C.S."/>
            <person name="Walker B."/>
            <person name="Young S."/>
            <person name="Zeng Q."/>
            <person name="Gargeya S."/>
            <person name="Fitzgerald M."/>
            <person name="Haas B."/>
            <person name="Abouelleil A."/>
            <person name="Allen A.W."/>
            <person name="Alvarado L."/>
            <person name="Arachchi H.M."/>
            <person name="Berlin A.M."/>
            <person name="Chapman S.B."/>
            <person name="Gainer-Dewar J."/>
            <person name="Goldberg J."/>
            <person name="Griggs A."/>
            <person name="Gujja S."/>
            <person name="Hansen M."/>
            <person name="Howarth C."/>
            <person name="Imamovic A."/>
            <person name="Ireland A."/>
            <person name="Larimer J."/>
            <person name="McCowan C."/>
            <person name="Murphy C."/>
            <person name="Pearson M."/>
            <person name="Poon T.W."/>
            <person name="Priest M."/>
            <person name="Roberts A."/>
            <person name="Saif S."/>
            <person name="Shea T."/>
            <person name="Sisk P."/>
            <person name="Sykes S."/>
            <person name="Wortman J."/>
            <person name="Nusbaum C."/>
            <person name="Birren B."/>
        </authorList>
    </citation>
    <scope>NUCLEOTIDE SEQUENCE [LARGE SCALE GENOMIC DNA]</scope>
    <source>
        <strain evidence="14 15">P1976</strain>
    </source>
</reference>
<evidence type="ECO:0000313" key="14">
    <source>
        <dbReference type="EMBL" id="ETO71630.1"/>
    </source>
</evidence>
<dbReference type="PANTHER" id="PTHR22762:SF133">
    <property type="entry name" value="P-TYPE DOMAIN-CONTAINING PROTEIN"/>
    <property type="match status" value="1"/>
</dbReference>
<evidence type="ECO:0000256" key="4">
    <source>
        <dbReference type="ARBA" id="ARBA00022729"/>
    </source>
</evidence>
<dbReference type="AlphaFoldDB" id="A0A080ZYB9"/>
<dbReference type="OrthoDB" id="96599at2759"/>
<dbReference type="Pfam" id="PF13802">
    <property type="entry name" value="Gal_mutarotas_2"/>
    <property type="match status" value="1"/>
</dbReference>
<dbReference type="InterPro" id="IPR048395">
    <property type="entry name" value="Glyco_hydro_31_C"/>
</dbReference>
<dbReference type="InterPro" id="IPR000322">
    <property type="entry name" value="Glyco_hydro_31_TIM"/>
</dbReference>
<dbReference type="InterPro" id="IPR013780">
    <property type="entry name" value="Glyco_hydro_b"/>
</dbReference>
<comment type="catalytic activity">
    <reaction evidence="1">
        <text>Hydrolysis of terminal, non-reducing (1-&gt;4)-linked alpha-D-glucose residues with release of alpha-D-glucose.</text>
        <dbReference type="EC" id="3.2.1.20"/>
    </reaction>
</comment>
<feature type="domain" description="Glycosyl hydrolase family 31 C-terminal" evidence="13">
    <location>
        <begin position="649"/>
        <end position="739"/>
    </location>
</feature>
<dbReference type="EC" id="3.2.1.20" evidence="3"/>
<evidence type="ECO:0000259" key="11">
    <source>
        <dbReference type="Pfam" id="PF01055"/>
    </source>
</evidence>
<evidence type="ECO:0000256" key="10">
    <source>
        <dbReference type="SAM" id="SignalP"/>
    </source>
</evidence>
<dbReference type="InterPro" id="IPR017853">
    <property type="entry name" value="GH"/>
</dbReference>
<dbReference type="SUPFAM" id="SSF51445">
    <property type="entry name" value="(Trans)glycosidases"/>
    <property type="match status" value="1"/>
</dbReference>
<evidence type="ECO:0000256" key="1">
    <source>
        <dbReference type="ARBA" id="ARBA00001657"/>
    </source>
</evidence>
<dbReference type="SUPFAM" id="SSF74650">
    <property type="entry name" value="Galactose mutarotase-like"/>
    <property type="match status" value="1"/>
</dbReference>
<dbReference type="Gene3D" id="3.20.20.80">
    <property type="entry name" value="Glycosidases"/>
    <property type="match status" value="1"/>
</dbReference>
<feature type="chain" id="PRO_5001753548" description="alpha-glucosidase" evidence="10">
    <location>
        <begin position="20"/>
        <end position="871"/>
    </location>
</feature>
<evidence type="ECO:0000259" key="12">
    <source>
        <dbReference type="Pfam" id="PF13802"/>
    </source>
</evidence>
<dbReference type="InterPro" id="IPR030458">
    <property type="entry name" value="Glyco_hydro_31_AS"/>
</dbReference>
<keyword evidence="4 10" id="KW-0732">Signal</keyword>
<comment type="similarity">
    <text evidence="2 9">Belongs to the glycosyl hydrolase 31 family.</text>
</comment>
<feature type="domain" description="Glycoside hydrolase family 31 N-terminal" evidence="12">
    <location>
        <begin position="64"/>
        <end position="224"/>
    </location>
</feature>
<proteinExistence type="inferred from homology"/>
<keyword evidence="6" id="KW-0325">Glycoprotein</keyword>
<dbReference type="GO" id="GO:0005975">
    <property type="term" value="P:carbohydrate metabolic process"/>
    <property type="evidence" value="ECO:0007669"/>
    <property type="project" value="InterPro"/>
</dbReference>
<dbReference type="SUPFAM" id="SSF51011">
    <property type="entry name" value="Glycosyl hydrolase domain"/>
    <property type="match status" value="1"/>
</dbReference>
<gene>
    <name evidence="14" type="ORF">F444_12056</name>
</gene>
<dbReference type="GO" id="GO:0090599">
    <property type="term" value="F:alpha-glucosidase activity"/>
    <property type="evidence" value="ECO:0007669"/>
    <property type="project" value="UniProtKB-ARBA"/>
</dbReference>
<dbReference type="Pfam" id="PF01055">
    <property type="entry name" value="Glyco_hydro_31_2nd"/>
    <property type="match status" value="1"/>
</dbReference>
<dbReference type="PROSITE" id="PS00129">
    <property type="entry name" value="GLYCOSYL_HYDROL_F31_1"/>
    <property type="match status" value="1"/>
</dbReference>
<evidence type="ECO:0000256" key="6">
    <source>
        <dbReference type="ARBA" id="ARBA00023180"/>
    </source>
</evidence>
<keyword evidence="7 9" id="KW-0326">Glycosidase</keyword>
<evidence type="ECO:0000256" key="2">
    <source>
        <dbReference type="ARBA" id="ARBA00007806"/>
    </source>
</evidence>
<dbReference type="GO" id="GO:0030246">
    <property type="term" value="F:carbohydrate binding"/>
    <property type="evidence" value="ECO:0007669"/>
    <property type="project" value="InterPro"/>
</dbReference>
<dbReference type="PROSITE" id="PS00707">
    <property type="entry name" value="GLYCOSYL_HYDROL_F31_2"/>
    <property type="match status" value="1"/>
</dbReference>
<sequence>MRGVWSFVSGLALVARGQAAYLDTSGYFVSNVTDSKTALNLQLSRNTTIADTTYGDDLDDLVVEVTKSSNDVVRVKIADHAGERWQVPSSLYSKGLLGSDTSLGNISWSTSESTVAFTYTSSPFTFQVARKSDGYVLFDSSALSLVVKDKYLQVATAVNDDVSVYGFGESTQNTMHVNTGDRRTLWARDQGSAVHNTNLYGSHPFFMGINGDGKAHGVLLLNSNGMDMTFEDGKIVYQTIGGILDFHIVAGPSPADVVSQYTGLTGRPKLMPYWSYGFHQCRYGYNSSASLREVVRQYKAHNIPLDVMWADIDYMKDYEDFTLDPVNFPESDMTELLAEIHTAGQKFVPIIDPGIPDDEELYAYTRGLEMEIFMTNGDGKPYLGQVWPGPTYFPDFLHPDAQSYWGEQLSRMYELMEYDGIWIDMNELSNFCNGLNCSRSDNVTCPNADAQTTCCLVCTDDENEWNYPPFAINNDGDQTPIYYKTVSTSAQQYGGVLQYNSHNLYGFTEAIVTNAALESVFNKRAFVLSRSTFSGSGAHTAHWTGDNAATWNDIQWSIPTILNFGIYGVPMVGADICGFALNTTEELCARWTALGSFYPFARNHNVKDVNSQETYLWDSVAEIGRKFIGMRYRLLPYLYTLGYEAHATGIPIARAMFFEFPEDTNARSSPYVDNQFMLGSSLLVIPVLTEGATNVTGYVPKGVWYDLFNYTKLESVGANVSWEVSLYDMPVHVRGGSVLPMHQAALTSTSARTTPYSLLVALSANGTANGELYQDDIDAVNGDEHSTVVSFIVSGSELSNKVVRNNYSGGDFTDLITDVIVLGVPTKPSQVIVSSSDTVLGFSYNETLEALTIDASGANLSVTQDFTVSWL</sequence>
<evidence type="ECO:0000313" key="15">
    <source>
        <dbReference type="Proteomes" id="UP000028582"/>
    </source>
</evidence>
<evidence type="ECO:0000256" key="5">
    <source>
        <dbReference type="ARBA" id="ARBA00022801"/>
    </source>
</evidence>
<dbReference type="InterPro" id="IPR011013">
    <property type="entry name" value="Gal_mutarotase_sf_dom"/>
</dbReference>
<evidence type="ECO:0000256" key="3">
    <source>
        <dbReference type="ARBA" id="ARBA00012741"/>
    </source>
</evidence>
<comment type="caution">
    <text evidence="14">The sequence shown here is derived from an EMBL/GenBank/DDBJ whole genome shotgun (WGS) entry which is preliminary data.</text>
</comment>